<dbReference type="SUPFAM" id="SSF74982">
    <property type="entry name" value="Small protein B (SmpB)"/>
    <property type="match status" value="1"/>
</dbReference>
<dbReference type="NCBIfam" id="TIGR00086">
    <property type="entry name" value="smpB"/>
    <property type="match status" value="1"/>
</dbReference>
<sequence>MAKHEGKIIAQNRKARHDFFIEETFEAGMVLRGTEIKSIRAGRINIKESFARVENGEIILHQAHISPYEQGNRHNHDPVRERKLLLHKREIKKLLGKTQQQGYSIIPIKVYLKQGRAKVQIGLAKGKKKYDKRQALKEKDAKRQMDKAIGQRMKGMD</sequence>
<dbReference type="Proteomes" id="UP000252100">
    <property type="component" value="Chromosome"/>
</dbReference>
<evidence type="ECO:0000256" key="1">
    <source>
        <dbReference type="ARBA" id="ARBA00022490"/>
    </source>
</evidence>
<dbReference type="InterPro" id="IPR000037">
    <property type="entry name" value="SsrA-bd_prot"/>
</dbReference>
<protein>
    <recommendedName>
        <fullName evidence="3">SsrA-binding protein</fullName>
    </recommendedName>
    <alternativeName>
        <fullName evidence="3">Small protein B</fullName>
    </alternativeName>
</protein>
<dbReference type="RefSeq" id="WP_114372856.1">
    <property type="nucleotide sequence ID" value="NZ_CP031092.1"/>
</dbReference>
<dbReference type="NCBIfam" id="NF003843">
    <property type="entry name" value="PRK05422.1"/>
    <property type="match status" value="1"/>
</dbReference>
<keyword evidence="2 3" id="KW-0694">RNA-binding</keyword>
<dbReference type="GO" id="GO:0005829">
    <property type="term" value="C:cytosol"/>
    <property type="evidence" value="ECO:0007669"/>
    <property type="project" value="TreeGrafter"/>
</dbReference>
<dbReference type="GO" id="GO:0070929">
    <property type="term" value="P:trans-translation"/>
    <property type="evidence" value="ECO:0007669"/>
    <property type="project" value="UniProtKB-UniRule"/>
</dbReference>
<evidence type="ECO:0000313" key="6">
    <source>
        <dbReference type="Proteomes" id="UP000252100"/>
    </source>
</evidence>
<comment type="subcellular location">
    <subcellularLocation>
        <location evidence="3">Cytoplasm</location>
    </subcellularLocation>
    <text evidence="3">The tmRNA-SmpB complex associates with stalled 70S ribosomes.</text>
</comment>
<comment type="similarity">
    <text evidence="3">Belongs to the SmpB family.</text>
</comment>
<dbReference type="InterPro" id="IPR020081">
    <property type="entry name" value="SsrA-bd_prot_CS"/>
</dbReference>
<evidence type="ECO:0000256" key="3">
    <source>
        <dbReference type="HAMAP-Rule" id="MF_00023"/>
    </source>
</evidence>
<dbReference type="PANTHER" id="PTHR30308">
    <property type="entry name" value="TMRNA-BINDING COMPONENT OF TRANS-TRANSLATION TAGGING COMPLEX"/>
    <property type="match status" value="1"/>
</dbReference>
<dbReference type="GO" id="GO:0070930">
    <property type="term" value="P:trans-translation-dependent protein tagging"/>
    <property type="evidence" value="ECO:0007669"/>
    <property type="project" value="TreeGrafter"/>
</dbReference>
<dbReference type="GO" id="GO:0003723">
    <property type="term" value="F:RNA binding"/>
    <property type="evidence" value="ECO:0007669"/>
    <property type="project" value="UniProtKB-UniRule"/>
</dbReference>
<dbReference type="InterPro" id="IPR023620">
    <property type="entry name" value="SmpB"/>
</dbReference>
<dbReference type="AlphaFoldDB" id="A0A345BZ65"/>
<feature type="region of interest" description="Disordered" evidence="4">
    <location>
        <begin position="130"/>
        <end position="157"/>
    </location>
</feature>
<dbReference type="Pfam" id="PF01668">
    <property type="entry name" value="SmpB"/>
    <property type="match status" value="1"/>
</dbReference>
<dbReference type="KEGG" id="rue:DT065_09605"/>
<dbReference type="EMBL" id="CP031092">
    <property type="protein sequence ID" value="AXF56246.1"/>
    <property type="molecule type" value="Genomic_DNA"/>
</dbReference>
<keyword evidence="1 3" id="KW-0963">Cytoplasm</keyword>
<dbReference type="HAMAP" id="MF_00023">
    <property type="entry name" value="SmpB"/>
    <property type="match status" value="1"/>
</dbReference>
<dbReference type="OrthoDB" id="9805462at2"/>
<comment type="function">
    <text evidence="3">Required for rescue of stalled ribosomes mediated by trans-translation. Binds to transfer-messenger RNA (tmRNA), required for stable association of tmRNA with ribosomes. tmRNA and SmpB together mimic tRNA shape, replacing the anticodon stem-loop with SmpB. tmRNA is encoded by the ssrA gene; the 2 termini fold to resemble tRNA(Ala) and it encodes a 'tag peptide', a short internal open reading frame. During trans-translation Ala-aminoacylated tmRNA acts like a tRNA, entering the A-site of stalled ribosomes, displacing the stalled mRNA. The ribosome then switches to translate the ORF on the tmRNA; the nascent peptide is terminated with the 'tag peptide' encoded by the tmRNA and targeted for degradation. The ribosome is freed to recommence translation, which seems to be the essential function of trans-translation.</text>
</comment>
<evidence type="ECO:0000313" key="5">
    <source>
        <dbReference type="EMBL" id="AXF56246.1"/>
    </source>
</evidence>
<reference evidence="5 6" key="1">
    <citation type="journal article" date="2018" name="J. Microbiol.">
        <title>Salicibibacter kimchii gen. nov., sp. nov., a moderately halophilic and alkalitolerant bacterium in the family Bacillaceae, isolated from kimchi.</title>
        <authorList>
            <person name="Jang J.Y."/>
            <person name="Oh Y.J."/>
            <person name="Lim S.K."/>
            <person name="Park H.K."/>
            <person name="Lee C."/>
            <person name="Kim J.Y."/>
            <person name="Lee M.A."/>
            <person name="Choi H.J."/>
        </authorList>
    </citation>
    <scope>NUCLEOTIDE SEQUENCE [LARGE SCALE GENOMIC DNA]</scope>
    <source>
        <strain evidence="5 6">NKC1-1</strain>
    </source>
</reference>
<gene>
    <name evidence="3" type="primary">smpB</name>
    <name evidence="5" type="ORF">DT065_09605</name>
</gene>
<accession>A0A345BZ65</accession>
<keyword evidence="6" id="KW-1185">Reference proteome</keyword>
<evidence type="ECO:0000256" key="4">
    <source>
        <dbReference type="SAM" id="MobiDB-lite"/>
    </source>
</evidence>
<dbReference type="Gene3D" id="2.40.280.10">
    <property type="match status" value="1"/>
</dbReference>
<dbReference type="CDD" id="cd09294">
    <property type="entry name" value="SmpB"/>
    <property type="match status" value="1"/>
</dbReference>
<organism evidence="5 6">
    <name type="scientific">Salicibibacter kimchii</name>
    <dbReference type="NCBI Taxonomy" id="2099786"/>
    <lineage>
        <taxon>Bacteria</taxon>
        <taxon>Bacillati</taxon>
        <taxon>Bacillota</taxon>
        <taxon>Bacilli</taxon>
        <taxon>Bacillales</taxon>
        <taxon>Bacillaceae</taxon>
        <taxon>Salicibibacter</taxon>
    </lineage>
</organism>
<evidence type="ECO:0000256" key="2">
    <source>
        <dbReference type="ARBA" id="ARBA00022884"/>
    </source>
</evidence>
<proteinExistence type="inferred from homology"/>
<name>A0A345BZ65_9BACI</name>
<dbReference type="PROSITE" id="PS01317">
    <property type="entry name" value="SSRP"/>
    <property type="match status" value="1"/>
</dbReference>
<dbReference type="PANTHER" id="PTHR30308:SF2">
    <property type="entry name" value="SSRA-BINDING PROTEIN"/>
    <property type="match status" value="1"/>
</dbReference>
<feature type="compositionally biased region" description="Basic and acidic residues" evidence="4">
    <location>
        <begin position="132"/>
        <end position="146"/>
    </location>
</feature>